<dbReference type="InterPro" id="IPR011625">
    <property type="entry name" value="A2M_N_BRD"/>
</dbReference>
<feature type="non-terminal residue" evidence="2">
    <location>
        <position position="1"/>
    </location>
</feature>
<dbReference type="Pfam" id="PF00207">
    <property type="entry name" value="A2M"/>
    <property type="match status" value="1"/>
</dbReference>
<comment type="caution">
    <text evidence="2">The sequence shown here is derived from an EMBL/GenBank/DDBJ whole genome shotgun (WGS) entry which is preliminary data.</text>
</comment>
<dbReference type="PANTHER" id="PTHR40094:SF1">
    <property type="entry name" value="UBIQUITIN DOMAIN-CONTAINING PROTEIN"/>
    <property type="match status" value="1"/>
</dbReference>
<proteinExistence type="predicted"/>
<sequence>GYTELSVDPTQRRLDVEVIPDKKEYSPQDKVRVAIKVRNSAGQAVSSEVSVAVVDMGVLNLIGYKTPDAFDTFYSRRPLSVNTSETRFYVIEETDLNEKGISPGGDGGMAKFAGMPIREKLVPTAYWNPSLEVGPEGGEISFELPDNLTTFRVMVTALTKDSLFGSGEEKLIVKKPLLLKSTLPGFARMGDSFEAGVVVYNYTGEEGEVEVLAQAKGINLKGEKERKVFLRDGESREVRFLFEANKTGEAKFLFEAMMGEYSDGIALNLAVDLPRQTESVAL</sequence>
<dbReference type="Gene3D" id="2.60.40.10">
    <property type="entry name" value="Immunoglobulins"/>
    <property type="match status" value="1"/>
</dbReference>
<dbReference type="InterPro" id="IPR051802">
    <property type="entry name" value="YfhM-like"/>
</dbReference>
<gene>
    <name evidence="2" type="ORF">S03H2_07915</name>
</gene>
<dbReference type="AlphaFoldDB" id="X1G1W7"/>
<dbReference type="SMART" id="SM01360">
    <property type="entry name" value="A2M"/>
    <property type="match status" value="1"/>
</dbReference>
<dbReference type="EMBL" id="BARU01003750">
    <property type="protein sequence ID" value="GAH27003.1"/>
    <property type="molecule type" value="Genomic_DNA"/>
</dbReference>
<accession>X1G1W7</accession>
<dbReference type="GO" id="GO:0004866">
    <property type="term" value="F:endopeptidase inhibitor activity"/>
    <property type="evidence" value="ECO:0007669"/>
    <property type="project" value="InterPro"/>
</dbReference>
<evidence type="ECO:0000313" key="2">
    <source>
        <dbReference type="EMBL" id="GAH27003.1"/>
    </source>
</evidence>
<dbReference type="Pfam" id="PF07703">
    <property type="entry name" value="A2M_BRD"/>
    <property type="match status" value="1"/>
</dbReference>
<name>X1G1W7_9ZZZZ</name>
<dbReference type="InterPro" id="IPR013783">
    <property type="entry name" value="Ig-like_fold"/>
</dbReference>
<feature type="domain" description="Alpha-2-macroglobulin" evidence="1">
    <location>
        <begin position="124"/>
        <end position="213"/>
    </location>
</feature>
<dbReference type="PANTHER" id="PTHR40094">
    <property type="entry name" value="ALPHA-2-MACROGLOBULIN HOMOLOG"/>
    <property type="match status" value="1"/>
</dbReference>
<protein>
    <recommendedName>
        <fullName evidence="1">Alpha-2-macroglobulin domain-containing protein</fullName>
    </recommendedName>
</protein>
<feature type="non-terminal residue" evidence="2">
    <location>
        <position position="282"/>
    </location>
</feature>
<evidence type="ECO:0000259" key="1">
    <source>
        <dbReference type="SMART" id="SM01360"/>
    </source>
</evidence>
<dbReference type="InterPro" id="IPR001599">
    <property type="entry name" value="Macroglobln_a2"/>
</dbReference>
<organism evidence="2">
    <name type="scientific">marine sediment metagenome</name>
    <dbReference type="NCBI Taxonomy" id="412755"/>
    <lineage>
        <taxon>unclassified sequences</taxon>
        <taxon>metagenomes</taxon>
        <taxon>ecological metagenomes</taxon>
    </lineage>
</organism>
<reference evidence="2" key="1">
    <citation type="journal article" date="2014" name="Front. Microbiol.">
        <title>High frequency of phylogenetically diverse reductive dehalogenase-homologous genes in deep subseafloor sedimentary metagenomes.</title>
        <authorList>
            <person name="Kawai M."/>
            <person name="Futagami T."/>
            <person name="Toyoda A."/>
            <person name="Takaki Y."/>
            <person name="Nishi S."/>
            <person name="Hori S."/>
            <person name="Arai W."/>
            <person name="Tsubouchi T."/>
            <person name="Morono Y."/>
            <person name="Uchiyama I."/>
            <person name="Ito T."/>
            <person name="Fujiyama A."/>
            <person name="Inagaki F."/>
            <person name="Takami H."/>
        </authorList>
    </citation>
    <scope>NUCLEOTIDE SEQUENCE</scope>
    <source>
        <strain evidence="2">Expedition CK06-06</strain>
    </source>
</reference>